<reference evidence="2 3" key="1">
    <citation type="submission" date="2015-10" db="EMBL/GenBank/DDBJ databases">
        <title>Draft genome sequence of Streptomyces cellostaticus DSM 40189, type strain for the species Streptomyces cellostaticus.</title>
        <authorList>
            <person name="Ruckert C."/>
            <person name="Winkler A."/>
            <person name="Kalinowski J."/>
            <person name="Kampfer P."/>
            <person name="Glaeser S."/>
        </authorList>
    </citation>
    <scope>NUCLEOTIDE SEQUENCE [LARGE SCALE GENOMIC DNA]</scope>
    <source>
        <strain evidence="2 3">DSM 40189</strain>
    </source>
</reference>
<dbReference type="AlphaFoldDB" id="A0A117PUN1"/>
<organism evidence="2 3">
    <name type="scientific">Streptomyces cellostaticus</name>
    <dbReference type="NCBI Taxonomy" id="67285"/>
    <lineage>
        <taxon>Bacteria</taxon>
        <taxon>Bacillati</taxon>
        <taxon>Actinomycetota</taxon>
        <taxon>Actinomycetes</taxon>
        <taxon>Kitasatosporales</taxon>
        <taxon>Streptomycetaceae</taxon>
        <taxon>Streptomyces</taxon>
    </lineage>
</organism>
<dbReference type="STRING" id="67285.AQI88_29625"/>
<proteinExistence type="predicted"/>
<protein>
    <recommendedName>
        <fullName evidence="1">ABC-three component systems C-terminal domain-containing protein</fullName>
    </recommendedName>
</protein>
<evidence type="ECO:0000313" key="2">
    <source>
        <dbReference type="EMBL" id="KUM92855.1"/>
    </source>
</evidence>
<keyword evidence="3" id="KW-1185">Reference proteome</keyword>
<sequence length="356" mass="40653">MSVSQYVPPPSVVPHNQFDTRTPLQQVFYWTPEQWEQFTCEWVRMRRGEFGYLGVEVLGGTNDRGADVVAFMSEQRLNGVWHCYQCKHYTDDLTLDDALPEMIKPFVATLETSRTLPARYIFVAPKIHPRLKDMVLTPAALKDRFLTYLDGRTKPVAALSPQTRAAARALAESTDFSMFWTVNLDEVLEVYSKSPLFASRFNLPPTGKPRKLLPPPEPQVNEARYLQQLLDVYQERFGEDLATVQHAFEHPDSGEHLGRQRVAFFDAEALRMYARESIAGDTYEELQDDVLTNLIEVAAIDYPSGWDRLQQVLKASGQMTLTGSPLLHLFRNSQRQGMCHQLANVDKLHWCKGGCR</sequence>
<dbReference type="RefSeq" id="WP_079057875.1">
    <property type="nucleotide sequence ID" value="NZ_BNDU01000006.1"/>
</dbReference>
<feature type="domain" description="ABC-three component systems C-terminal" evidence="1">
    <location>
        <begin position="222"/>
        <end position="350"/>
    </location>
</feature>
<name>A0A117PUN1_9ACTN</name>
<dbReference type="Proteomes" id="UP000054241">
    <property type="component" value="Unassembled WGS sequence"/>
</dbReference>
<evidence type="ECO:0000259" key="1">
    <source>
        <dbReference type="Pfam" id="PF20282"/>
    </source>
</evidence>
<dbReference type="Pfam" id="PF20282">
    <property type="entry name" value="CTD6"/>
    <property type="match status" value="1"/>
</dbReference>
<dbReference type="OrthoDB" id="3242664at2"/>
<gene>
    <name evidence="2" type="ORF">AQI88_29625</name>
</gene>
<evidence type="ECO:0000313" key="3">
    <source>
        <dbReference type="Proteomes" id="UP000054241"/>
    </source>
</evidence>
<dbReference type="InterPro" id="IPR046914">
    <property type="entry name" value="ABC-3C_CTD6"/>
</dbReference>
<comment type="caution">
    <text evidence="2">The sequence shown here is derived from an EMBL/GenBank/DDBJ whole genome shotgun (WGS) entry which is preliminary data.</text>
</comment>
<dbReference type="EMBL" id="LMWL01000056">
    <property type="protein sequence ID" value="KUM92855.1"/>
    <property type="molecule type" value="Genomic_DNA"/>
</dbReference>
<accession>A0A117PUN1</accession>